<comment type="caution">
    <text evidence="1">The sequence shown here is derived from an EMBL/GenBank/DDBJ whole genome shotgun (WGS) entry which is preliminary data.</text>
</comment>
<gene>
    <name evidence="1" type="ORF">PUN28_014386</name>
</gene>
<organism evidence="1 2">
    <name type="scientific">Cardiocondyla obscurior</name>
    <dbReference type="NCBI Taxonomy" id="286306"/>
    <lineage>
        <taxon>Eukaryota</taxon>
        <taxon>Metazoa</taxon>
        <taxon>Ecdysozoa</taxon>
        <taxon>Arthropoda</taxon>
        <taxon>Hexapoda</taxon>
        <taxon>Insecta</taxon>
        <taxon>Pterygota</taxon>
        <taxon>Neoptera</taxon>
        <taxon>Endopterygota</taxon>
        <taxon>Hymenoptera</taxon>
        <taxon>Apocrita</taxon>
        <taxon>Aculeata</taxon>
        <taxon>Formicoidea</taxon>
        <taxon>Formicidae</taxon>
        <taxon>Myrmicinae</taxon>
        <taxon>Cardiocondyla</taxon>
    </lineage>
</organism>
<sequence>MKARKFNDSVSYCRTPCRSLSRRLNLACCRFCSLAGRNGSRVYHRVPAEKSFYITFDRDTQKRNNNSKLKIRNLTNYLN</sequence>
<reference evidence="1 2" key="1">
    <citation type="submission" date="2023-03" db="EMBL/GenBank/DDBJ databases">
        <title>High recombination rates correlate with genetic variation in Cardiocondyla obscurior ants.</title>
        <authorList>
            <person name="Errbii M."/>
        </authorList>
    </citation>
    <scope>NUCLEOTIDE SEQUENCE [LARGE SCALE GENOMIC DNA]</scope>
    <source>
        <strain evidence="1">Alpha-2009</strain>
        <tissue evidence="1">Whole body</tissue>
    </source>
</reference>
<evidence type="ECO:0000313" key="2">
    <source>
        <dbReference type="Proteomes" id="UP001430953"/>
    </source>
</evidence>
<dbReference type="AlphaFoldDB" id="A0AAW2F1H6"/>
<proteinExistence type="predicted"/>
<accession>A0AAW2F1H6</accession>
<evidence type="ECO:0000313" key="1">
    <source>
        <dbReference type="EMBL" id="KAL0109262.1"/>
    </source>
</evidence>
<dbReference type="Proteomes" id="UP001430953">
    <property type="component" value="Unassembled WGS sequence"/>
</dbReference>
<name>A0AAW2F1H6_9HYME</name>
<dbReference type="EMBL" id="JADYXP020000015">
    <property type="protein sequence ID" value="KAL0109262.1"/>
    <property type="molecule type" value="Genomic_DNA"/>
</dbReference>
<keyword evidence="2" id="KW-1185">Reference proteome</keyword>
<protein>
    <submittedName>
        <fullName evidence="1">Uncharacterized protein</fullName>
    </submittedName>
</protein>